<accession>W7TJZ8</accession>
<keyword evidence="2" id="KW-1185">Reference proteome</keyword>
<dbReference type="PANTHER" id="PTHR37935:SF1">
    <property type="entry name" value="CHROMOSOME UNDETERMINED SCAFFOLD_14, WHOLE GENOME SHOTGUN SEQUENCE"/>
    <property type="match status" value="1"/>
</dbReference>
<dbReference type="AlphaFoldDB" id="W7TJZ8"/>
<dbReference type="PANTHER" id="PTHR37935">
    <property type="entry name" value="CHROMOSOME UNDETERMINED SCAFFOLD_14, WHOLE GENOME SHOTGUN SEQUENCE"/>
    <property type="match status" value="1"/>
</dbReference>
<reference evidence="1 2" key="1">
    <citation type="journal article" date="2014" name="Mol. Plant">
        <title>Chromosome Scale Genome Assembly and Transcriptome Profiling of Nannochloropsis gaditana in Nitrogen Depletion.</title>
        <authorList>
            <person name="Corteggiani Carpinelli E."/>
            <person name="Telatin A."/>
            <person name="Vitulo N."/>
            <person name="Forcato C."/>
            <person name="D'Angelo M."/>
            <person name="Schiavon R."/>
            <person name="Vezzi A."/>
            <person name="Giacometti G.M."/>
            <person name="Morosinotto T."/>
            <person name="Valle G."/>
        </authorList>
    </citation>
    <scope>NUCLEOTIDE SEQUENCE [LARGE SCALE GENOMIC DNA]</scope>
    <source>
        <strain evidence="1 2">B-31</strain>
    </source>
</reference>
<protein>
    <submittedName>
        <fullName evidence="1">Uncharacterized protein</fullName>
    </submittedName>
</protein>
<gene>
    <name evidence="1" type="ORF">Naga_100674g3</name>
</gene>
<dbReference type="EMBL" id="AZIL01002874">
    <property type="protein sequence ID" value="EWM20696.1"/>
    <property type="molecule type" value="Genomic_DNA"/>
</dbReference>
<dbReference type="Proteomes" id="UP000019335">
    <property type="component" value="Unassembled WGS sequence"/>
</dbReference>
<organism evidence="1 2">
    <name type="scientific">Nannochloropsis gaditana</name>
    <dbReference type="NCBI Taxonomy" id="72520"/>
    <lineage>
        <taxon>Eukaryota</taxon>
        <taxon>Sar</taxon>
        <taxon>Stramenopiles</taxon>
        <taxon>Ochrophyta</taxon>
        <taxon>Eustigmatophyceae</taxon>
        <taxon>Eustigmatales</taxon>
        <taxon>Monodopsidaceae</taxon>
        <taxon>Nannochloropsis</taxon>
    </lineage>
</organism>
<sequence>MNPHTTYIICPFPPPPLLRSDPQVYTAVVELSARLVAEPKVLTAVNELLLASSHKVLEDPQVVDHSKTFVAEVVADDALQRTGQREGGREGSQGLVAECLRPQSRRRLTCPWPPPPFLFPSFPSSSLLRGHGHMELVSIFLPAKTGPGALVRSPMRGRGIHAEWWAGRWVGGECV</sequence>
<dbReference type="OrthoDB" id="276540at2759"/>
<comment type="caution">
    <text evidence="1">The sequence shown here is derived from an EMBL/GenBank/DDBJ whole genome shotgun (WGS) entry which is preliminary data.</text>
</comment>
<proteinExistence type="predicted"/>
<evidence type="ECO:0000313" key="2">
    <source>
        <dbReference type="Proteomes" id="UP000019335"/>
    </source>
</evidence>
<name>W7TJZ8_9STRA</name>
<evidence type="ECO:0000313" key="1">
    <source>
        <dbReference type="EMBL" id="EWM20696.1"/>
    </source>
</evidence>